<organism evidence="3 4">
    <name type="scientific">Tetraparma gracilis</name>
    <dbReference type="NCBI Taxonomy" id="2962635"/>
    <lineage>
        <taxon>Eukaryota</taxon>
        <taxon>Sar</taxon>
        <taxon>Stramenopiles</taxon>
        <taxon>Ochrophyta</taxon>
        <taxon>Bolidophyceae</taxon>
        <taxon>Parmales</taxon>
        <taxon>Triparmaceae</taxon>
        <taxon>Tetraparma</taxon>
    </lineage>
</organism>
<evidence type="ECO:0000313" key="4">
    <source>
        <dbReference type="Proteomes" id="UP001165060"/>
    </source>
</evidence>
<protein>
    <submittedName>
        <fullName evidence="3">Uncharacterized protein</fullName>
    </submittedName>
</protein>
<name>A0ABQ6MXB2_9STRA</name>
<accession>A0ABQ6MXB2</accession>
<evidence type="ECO:0000313" key="3">
    <source>
        <dbReference type="EMBL" id="GMI35025.1"/>
    </source>
</evidence>
<comment type="caution">
    <text evidence="3">The sequence shown here is derived from an EMBL/GenBank/DDBJ whole genome shotgun (WGS) entry which is preliminary data.</text>
</comment>
<sequence length="165" mass="17400">MRLLLFLSLLSLSPALPLRAPASPLPKPLSARGGAAQAQSEEAASYEAYSEEAYSEESEESVAPRPSKPKKSKSEKSKPLLSSAPSLLKSLPAFPPLLLLLKAFVASLLDPSYLPESPRSVQGSNLRSALERKSFSGAASGARKGARKMGRGKAKTLADLPKLSA</sequence>
<evidence type="ECO:0000256" key="2">
    <source>
        <dbReference type="SAM" id="SignalP"/>
    </source>
</evidence>
<dbReference type="EMBL" id="BRYB01003343">
    <property type="protein sequence ID" value="GMI35025.1"/>
    <property type="molecule type" value="Genomic_DNA"/>
</dbReference>
<feature type="compositionally biased region" description="Acidic residues" evidence="1">
    <location>
        <begin position="49"/>
        <end position="60"/>
    </location>
</feature>
<dbReference type="Proteomes" id="UP001165060">
    <property type="component" value="Unassembled WGS sequence"/>
</dbReference>
<feature type="signal peptide" evidence="2">
    <location>
        <begin position="1"/>
        <end position="15"/>
    </location>
</feature>
<reference evidence="3 4" key="1">
    <citation type="journal article" date="2023" name="Commun. Biol.">
        <title>Genome analysis of Parmales, the sister group of diatoms, reveals the evolutionary specialization of diatoms from phago-mixotrophs to photoautotrophs.</title>
        <authorList>
            <person name="Ban H."/>
            <person name="Sato S."/>
            <person name="Yoshikawa S."/>
            <person name="Yamada K."/>
            <person name="Nakamura Y."/>
            <person name="Ichinomiya M."/>
            <person name="Sato N."/>
            <person name="Blanc-Mathieu R."/>
            <person name="Endo H."/>
            <person name="Kuwata A."/>
            <person name="Ogata H."/>
        </authorList>
    </citation>
    <scope>NUCLEOTIDE SEQUENCE [LARGE SCALE GENOMIC DNA]</scope>
</reference>
<feature type="region of interest" description="Disordered" evidence="1">
    <location>
        <begin position="26"/>
        <end position="82"/>
    </location>
</feature>
<evidence type="ECO:0000256" key="1">
    <source>
        <dbReference type="SAM" id="MobiDB-lite"/>
    </source>
</evidence>
<gene>
    <name evidence="3" type="ORF">TeGR_g12278</name>
</gene>
<feature type="chain" id="PRO_5046024609" evidence="2">
    <location>
        <begin position="16"/>
        <end position="165"/>
    </location>
</feature>
<feature type="region of interest" description="Disordered" evidence="1">
    <location>
        <begin position="116"/>
        <end position="165"/>
    </location>
</feature>
<keyword evidence="4" id="KW-1185">Reference proteome</keyword>
<keyword evidence="2" id="KW-0732">Signal</keyword>
<feature type="compositionally biased region" description="Low complexity" evidence="1">
    <location>
        <begin position="26"/>
        <end position="48"/>
    </location>
</feature>
<proteinExistence type="predicted"/>
<feature type="compositionally biased region" description="Basic residues" evidence="1">
    <location>
        <begin position="144"/>
        <end position="154"/>
    </location>
</feature>